<keyword evidence="3" id="KW-0808">Transferase</keyword>
<dbReference type="PANTHER" id="PTHR21064">
    <property type="entry name" value="AMINOGLYCOSIDE PHOSPHOTRANSFERASE DOMAIN-CONTAINING PROTEIN-RELATED"/>
    <property type="match status" value="1"/>
</dbReference>
<dbReference type="RefSeq" id="WP_162355365.1">
    <property type="nucleotide sequence ID" value="NZ_CP048209.1"/>
</dbReference>
<dbReference type="Pfam" id="PF01636">
    <property type="entry name" value="APH"/>
    <property type="match status" value="1"/>
</dbReference>
<dbReference type="InterPro" id="IPR050249">
    <property type="entry name" value="Pseudomonas-type_ThrB"/>
</dbReference>
<accession>A0A6C0FQ96</accession>
<dbReference type="GO" id="GO:0004672">
    <property type="term" value="F:protein kinase activity"/>
    <property type="evidence" value="ECO:0007669"/>
    <property type="project" value="InterPro"/>
</dbReference>
<dbReference type="PROSITE" id="PS50011">
    <property type="entry name" value="PROTEIN_KINASE_DOM"/>
    <property type="match status" value="1"/>
</dbReference>
<dbReference type="Proteomes" id="UP000476064">
    <property type="component" value="Chromosome"/>
</dbReference>
<comment type="similarity">
    <text evidence="1">Belongs to the pseudomonas-type ThrB family.</text>
</comment>
<dbReference type="KEGG" id="plyc:GXP70_04480"/>
<evidence type="ECO:0000313" key="3">
    <source>
        <dbReference type="EMBL" id="QHT59298.1"/>
    </source>
</evidence>
<dbReference type="InterPro" id="IPR000719">
    <property type="entry name" value="Prot_kinase_dom"/>
</dbReference>
<sequence>MQHELREAEQALLHYSFDNPIIDFIRHNENMTFKITTPADNRRYVLRIHKSVADGLSGQQHTWDGLHAEMLFLQTIGQANVLNVQKPVANLAGGMITEYISDRHGPTYATLLEWIDGSTLTLQEEDAERIVYRLGQNVAKLHRFLQSSPPLELRRPAYDADRIDEALVELRIGASGGVIAPEDLTVIEEVLATVKLQLAELDAREGSKGYVHADFQLGNIIVSEEEGSPSLIDFGLFGHGYYLFDLGSACSMLKPELRKTFLDGYASQTAFASDDIRYIEGQIFMDIFISYVFVIHHPGKNQWIKADAANVCSTLAPDFLAGREVLYAF</sequence>
<dbReference type="AlphaFoldDB" id="A0A6C0FQ96"/>
<feature type="domain" description="Protein kinase" evidence="2">
    <location>
        <begin position="1"/>
        <end position="329"/>
    </location>
</feature>
<organism evidence="3 4">
    <name type="scientific">Paenibacillus lycopersici</name>
    <dbReference type="NCBI Taxonomy" id="2704462"/>
    <lineage>
        <taxon>Bacteria</taxon>
        <taxon>Bacillati</taxon>
        <taxon>Bacillota</taxon>
        <taxon>Bacilli</taxon>
        <taxon>Bacillales</taxon>
        <taxon>Paenibacillaceae</taxon>
        <taxon>Paenibacillus</taxon>
    </lineage>
</organism>
<dbReference type="EMBL" id="CP048209">
    <property type="protein sequence ID" value="QHT59298.1"/>
    <property type="molecule type" value="Genomic_DNA"/>
</dbReference>
<dbReference type="InterPro" id="IPR011009">
    <property type="entry name" value="Kinase-like_dom_sf"/>
</dbReference>
<protein>
    <submittedName>
        <fullName evidence="3">Aminoglycoside phosphotransferase family protein</fullName>
    </submittedName>
</protein>
<reference evidence="3 4" key="1">
    <citation type="submission" date="2020-01" db="EMBL/GenBank/DDBJ databases">
        <title>Paenibacillus sp. nov., isolated from tomato rhizosphere.</title>
        <authorList>
            <person name="Weon H.-Y."/>
            <person name="Lee S.A."/>
        </authorList>
    </citation>
    <scope>NUCLEOTIDE SEQUENCE [LARGE SCALE GENOMIC DNA]</scope>
    <source>
        <strain evidence="3 4">12200R-189</strain>
    </source>
</reference>
<name>A0A6C0FQ96_9BACL</name>
<keyword evidence="4" id="KW-1185">Reference proteome</keyword>
<evidence type="ECO:0000313" key="4">
    <source>
        <dbReference type="Proteomes" id="UP000476064"/>
    </source>
</evidence>
<gene>
    <name evidence="3" type="ORF">GXP70_04480</name>
</gene>
<dbReference type="GO" id="GO:0019202">
    <property type="term" value="F:amino acid kinase activity"/>
    <property type="evidence" value="ECO:0007669"/>
    <property type="project" value="TreeGrafter"/>
</dbReference>
<dbReference type="SUPFAM" id="SSF56112">
    <property type="entry name" value="Protein kinase-like (PK-like)"/>
    <property type="match status" value="1"/>
</dbReference>
<evidence type="ECO:0000256" key="1">
    <source>
        <dbReference type="ARBA" id="ARBA00038240"/>
    </source>
</evidence>
<dbReference type="InterPro" id="IPR002575">
    <property type="entry name" value="Aminoglycoside_PTrfase"/>
</dbReference>
<evidence type="ECO:0000259" key="2">
    <source>
        <dbReference type="PROSITE" id="PS50011"/>
    </source>
</evidence>
<proteinExistence type="inferred from homology"/>
<dbReference type="GO" id="GO:0005524">
    <property type="term" value="F:ATP binding"/>
    <property type="evidence" value="ECO:0007669"/>
    <property type="project" value="InterPro"/>
</dbReference>
<dbReference type="Gene3D" id="3.90.1200.10">
    <property type="match status" value="1"/>
</dbReference>
<dbReference type="PANTHER" id="PTHR21064:SF6">
    <property type="entry name" value="AMINOGLYCOSIDE PHOSPHOTRANSFERASE DOMAIN-CONTAINING PROTEIN"/>
    <property type="match status" value="1"/>
</dbReference>